<protein>
    <submittedName>
        <fullName evidence="1">Uncharacterized protein</fullName>
    </submittedName>
</protein>
<geneLocation type="plasmid" evidence="1 2">
    <name>unnamed</name>
</geneLocation>
<sequence>MRERLRDSSVDFLRLGRKILGLCDDHRLAADAADRQLLQRRLAESFAALEETLDVVSVEGDEDVWTTASVAHLEVAQLQRAAANGASESDYAQVRAKTIESLADFREVASEAFRRPGSLP</sequence>
<dbReference type="GeneID" id="90947416"/>
<evidence type="ECO:0000313" key="2">
    <source>
        <dbReference type="Proteomes" id="UP001231701"/>
    </source>
</evidence>
<name>A0AAX3ZXC3_STRRO</name>
<dbReference type="EMBL" id="CP121272">
    <property type="protein sequence ID" value="WMC90917.1"/>
    <property type="molecule type" value="Genomic_DNA"/>
</dbReference>
<dbReference type="Proteomes" id="UP001231701">
    <property type="component" value="Plasmid unnamed"/>
</dbReference>
<accession>A0AAX3ZXC3</accession>
<reference evidence="1" key="1">
    <citation type="submission" date="2023-03" db="EMBL/GenBank/DDBJ databases">
        <title>Borrelidin-producing and root-colonizing Streptomyces rochei is a potent biopesticide for soil-borne oomycete-caused plant diseases.</title>
        <authorList>
            <person name="Zhou D."/>
            <person name="Wang X."/>
            <person name="Navarro-Munoz J.C."/>
            <person name="Li W."/>
            <person name="Li J."/>
            <person name="Jiu M."/>
            <person name="Deng S."/>
            <person name="Ye Y."/>
            <person name="Daly P."/>
            <person name="Wei L."/>
        </authorList>
    </citation>
    <scope>NUCLEOTIDE SEQUENCE</scope>
    <source>
        <strain evidence="1">JK1</strain>
        <plasmid evidence="1">unnamed</plasmid>
    </source>
</reference>
<dbReference type="AlphaFoldDB" id="A0AAX3ZXC3"/>
<proteinExistence type="predicted"/>
<dbReference type="RefSeq" id="WP_306693612.1">
    <property type="nucleotide sequence ID" value="NZ_CP121272.1"/>
</dbReference>
<gene>
    <name evidence="1" type="ORF">P7W03_35295</name>
</gene>
<keyword evidence="1" id="KW-0614">Plasmid</keyword>
<organism evidence="1 2">
    <name type="scientific">Streptomyces rochei</name>
    <name type="common">Streptomyces parvullus</name>
    <dbReference type="NCBI Taxonomy" id="1928"/>
    <lineage>
        <taxon>Bacteria</taxon>
        <taxon>Bacillati</taxon>
        <taxon>Actinomycetota</taxon>
        <taxon>Actinomycetes</taxon>
        <taxon>Kitasatosporales</taxon>
        <taxon>Streptomycetaceae</taxon>
        <taxon>Streptomyces</taxon>
        <taxon>Streptomyces rochei group</taxon>
    </lineage>
</organism>
<evidence type="ECO:0000313" key="1">
    <source>
        <dbReference type="EMBL" id="WMC90917.1"/>
    </source>
</evidence>